<dbReference type="SUPFAM" id="SSF51430">
    <property type="entry name" value="NAD(P)-linked oxidoreductase"/>
    <property type="match status" value="1"/>
</dbReference>
<gene>
    <name evidence="8" type="ORF">CZ674_12805</name>
</gene>
<keyword evidence="2" id="KW-0521">NADP</keyword>
<evidence type="ECO:0000256" key="3">
    <source>
        <dbReference type="ARBA" id="ARBA00023002"/>
    </source>
</evidence>
<dbReference type="GO" id="GO:0016616">
    <property type="term" value="F:oxidoreductase activity, acting on the CH-OH group of donors, NAD or NADP as acceptor"/>
    <property type="evidence" value="ECO:0007669"/>
    <property type="project" value="UniProtKB-ARBA"/>
</dbReference>
<dbReference type="PROSITE" id="PS00798">
    <property type="entry name" value="ALDOKETO_REDUCTASE_1"/>
    <property type="match status" value="1"/>
</dbReference>
<protein>
    <submittedName>
        <fullName evidence="8">Oxidoreductase of aldo/keto reductase family, subgroup 1</fullName>
    </submittedName>
</protein>
<evidence type="ECO:0000256" key="4">
    <source>
        <dbReference type="PIRSR" id="PIRSR000097-1"/>
    </source>
</evidence>
<dbReference type="OrthoDB" id="9804790at2"/>
<comment type="similarity">
    <text evidence="1">Belongs to the aldo/keto reductase family.</text>
</comment>
<dbReference type="Proteomes" id="UP000195787">
    <property type="component" value="Unassembled WGS sequence"/>
</dbReference>
<dbReference type="InterPro" id="IPR020471">
    <property type="entry name" value="AKR"/>
</dbReference>
<feature type="site" description="Lowers pKa of active site Tyr" evidence="6">
    <location>
        <position position="81"/>
    </location>
</feature>
<evidence type="ECO:0000313" key="8">
    <source>
        <dbReference type="EMBL" id="SJM68818.1"/>
    </source>
</evidence>
<organism evidence="8 9">
    <name type="scientific">Agrococcus casei LMG 22410</name>
    <dbReference type="NCBI Taxonomy" id="1255656"/>
    <lineage>
        <taxon>Bacteria</taxon>
        <taxon>Bacillati</taxon>
        <taxon>Actinomycetota</taxon>
        <taxon>Actinomycetes</taxon>
        <taxon>Micrococcales</taxon>
        <taxon>Microbacteriaceae</taxon>
        <taxon>Agrococcus</taxon>
    </lineage>
</organism>
<name>A0A1R4GKU6_9MICO</name>
<dbReference type="AlphaFoldDB" id="A0A1R4GKU6"/>
<sequence>MSQTSKTSKTPQITLNDGSRIPAIGFGTYPMVGQAGFDGTASAIANGYRLIDSAVNYENEGAVGAAIRASGIRDEITVQTKLAGRHHETERAVQAGWESRYRLGLDQIDVMLIHWPNHSTGKYVEAWRGLVELQQQGVVRTIGVSNFAEQHLREIIADSGVTPAVNQIELHPRFPQPEMLEVHRELGIQTQAWSPLGKRQAPFDESAVVAAAEAHSVTPAQAILRWHVQRGVVPMPKSATPERQVTNLDVFGFELTDAEVQSISQLAQADGRLFGGDPLTHEEM</sequence>
<evidence type="ECO:0000256" key="1">
    <source>
        <dbReference type="ARBA" id="ARBA00007905"/>
    </source>
</evidence>
<evidence type="ECO:0000256" key="6">
    <source>
        <dbReference type="PIRSR" id="PIRSR000097-3"/>
    </source>
</evidence>
<dbReference type="FunFam" id="3.20.20.100:FF:000002">
    <property type="entry name" value="2,5-diketo-D-gluconic acid reductase A"/>
    <property type="match status" value="1"/>
</dbReference>
<dbReference type="InterPro" id="IPR036812">
    <property type="entry name" value="NAD(P)_OxRdtase_dom_sf"/>
</dbReference>
<dbReference type="InterPro" id="IPR023210">
    <property type="entry name" value="NADP_OxRdtase_dom"/>
</dbReference>
<evidence type="ECO:0000259" key="7">
    <source>
        <dbReference type="Pfam" id="PF00248"/>
    </source>
</evidence>
<accession>A0A1R4GKU6</accession>
<dbReference type="PROSITE" id="PS00063">
    <property type="entry name" value="ALDOKETO_REDUCTASE_3"/>
    <property type="match status" value="1"/>
</dbReference>
<feature type="active site" description="Proton donor" evidence="4">
    <location>
        <position position="57"/>
    </location>
</feature>
<reference evidence="8 9" key="1">
    <citation type="submission" date="2017-02" db="EMBL/GenBank/DDBJ databases">
        <authorList>
            <person name="Peterson S.W."/>
        </authorList>
    </citation>
    <scope>NUCLEOTIDE SEQUENCE [LARGE SCALE GENOMIC DNA]</scope>
    <source>
        <strain evidence="8 9">LMG 22410</strain>
    </source>
</reference>
<dbReference type="GeneID" id="303174090"/>
<dbReference type="PRINTS" id="PR00069">
    <property type="entry name" value="ALDKETRDTASE"/>
</dbReference>
<feature type="domain" description="NADP-dependent oxidoreductase" evidence="7">
    <location>
        <begin position="41"/>
        <end position="266"/>
    </location>
</feature>
<dbReference type="Gene3D" id="3.20.20.100">
    <property type="entry name" value="NADP-dependent oxidoreductase domain"/>
    <property type="match status" value="1"/>
</dbReference>
<evidence type="ECO:0000313" key="9">
    <source>
        <dbReference type="Proteomes" id="UP000195787"/>
    </source>
</evidence>
<dbReference type="EMBL" id="FUHU01000046">
    <property type="protein sequence ID" value="SJM68818.1"/>
    <property type="molecule type" value="Genomic_DNA"/>
</dbReference>
<evidence type="ECO:0000256" key="2">
    <source>
        <dbReference type="ARBA" id="ARBA00022857"/>
    </source>
</evidence>
<evidence type="ECO:0000256" key="5">
    <source>
        <dbReference type="PIRSR" id="PIRSR000097-2"/>
    </source>
</evidence>
<dbReference type="PANTHER" id="PTHR43827">
    <property type="entry name" value="2,5-DIKETO-D-GLUCONIC ACID REDUCTASE"/>
    <property type="match status" value="1"/>
</dbReference>
<dbReference type="RefSeq" id="WP_086992935.1">
    <property type="nucleotide sequence ID" value="NZ_FUHU01000046.1"/>
</dbReference>
<dbReference type="PIRSF" id="PIRSF000097">
    <property type="entry name" value="AKR"/>
    <property type="match status" value="1"/>
</dbReference>
<feature type="binding site" evidence="5">
    <location>
        <position position="114"/>
    </location>
    <ligand>
        <name>substrate</name>
    </ligand>
</feature>
<keyword evidence="3" id="KW-0560">Oxidoreductase</keyword>
<keyword evidence="9" id="KW-1185">Reference proteome</keyword>
<dbReference type="InterPro" id="IPR018170">
    <property type="entry name" value="Aldo/ket_reductase_CS"/>
</dbReference>
<dbReference type="Pfam" id="PF00248">
    <property type="entry name" value="Aldo_ket_red"/>
    <property type="match status" value="1"/>
</dbReference>
<dbReference type="PROSITE" id="PS00062">
    <property type="entry name" value="ALDOKETO_REDUCTASE_2"/>
    <property type="match status" value="1"/>
</dbReference>
<dbReference type="PANTHER" id="PTHR43827:SF3">
    <property type="entry name" value="NADP-DEPENDENT OXIDOREDUCTASE DOMAIN-CONTAINING PROTEIN"/>
    <property type="match status" value="1"/>
</dbReference>
<proteinExistence type="inferred from homology"/>